<dbReference type="EMBL" id="NGKC01000014">
    <property type="protein sequence ID" value="RSU10103.1"/>
    <property type="molecule type" value="Genomic_DNA"/>
</dbReference>
<organism evidence="1 2">
    <name type="scientific">Vagococcus acidifermentans</name>
    <dbReference type="NCBI Taxonomy" id="564710"/>
    <lineage>
        <taxon>Bacteria</taxon>
        <taxon>Bacillati</taxon>
        <taxon>Bacillota</taxon>
        <taxon>Bacilli</taxon>
        <taxon>Lactobacillales</taxon>
        <taxon>Enterococcaceae</taxon>
        <taxon>Vagococcus</taxon>
    </lineage>
</organism>
<dbReference type="AlphaFoldDB" id="A0A430AQ54"/>
<keyword evidence="2" id="KW-1185">Reference proteome</keyword>
<accession>A0A430AQ54</accession>
<dbReference type="Proteomes" id="UP000286773">
    <property type="component" value="Unassembled WGS sequence"/>
</dbReference>
<comment type="caution">
    <text evidence="1">The sequence shown here is derived from an EMBL/GenBank/DDBJ whole genome shotgun (WGS) entry which is preliminary data.</text>
</comment>
<proteinExistence type="predicted"/>
<name>A0A430AQ54_9ENTE</name>
<protein>
    <submittedName>
        <fullName evidence="1">Uncharacterized protein</fullName>
    </submittedName>
</protein>
<reference evidence="1 2" key="1">
    <citation type="submission" date="2017-05" db="EMBL/GenBank/DDBJ databases">
        <title>Vagococcus spp. assemblies.</title>
        <authorList>
            <person name="Gulvik C.A."/>
        </authorList>
    </citation>
    <scope>NUCLEOTIDE SEQUENCE [LARGE SCALE GENOMIC DNA]</scope>
    <source>
        <strain evidence="1 2">LMG 24798</strain>
    </source>
</reference>
<evidence type="ECO:0000313" key="1">
    <source>
        <dbReference type="EMBL" id="RSU10103.1"/>
    </source>
</evidence>
<gene>
    <name evidence="1" type="ORF">CBF27_11300</name>
</gene>
<sequence>MKTRLKKKLFTDVVHLCPPGEPYKYLCVNNNKVRRKALERVKAIQFERIELDYTRKQVWNLRKS</sequence>
<evidence type="ECO:0000313" key="2">
    <source>
        <dbReference type="Proteomes" id="UP000286773"/>
    </source>
</evidence>